<dbReference type="HOGENOM" id="CLU_262631_0_0_1"/>
<keyword evidence="4" id="KW-1185">Reference proteome</keyword>
<feature type="region of interest" description="Disordered" evidence="1">
    <location>
        <begin position="1217"/>
        <end position="1288"/>
    </location>
</feature>
<feature type="region of interest" description="Disordered" evidence="1">
    <location>
        <begin position="194"/>
        <end position="311"/>
    </location>
</feature>
<protein>
    <recommendedName>
        <fullName evidence="2">Sfi1 spindle body domain-containing protein</fullName>
    </recommendedName>
</protein>
<dbReference type="Proteomes" id="UP000019462">
    <property type="component" value="Unassembled WGS sequence"/>
</dbReference>
<feature type="compositionally biased region" description="Low complexity" evidence="1">
    <location>
        <begin position="1096"/>
        <end position="1115"/>
    </location>
</feature>
<feature type="compositionally biased region" description="Basic and acidic residues" evidence="1">
    <location>
        <begin position="34"/>
        <end position="50"/>
    </location>
</feature>
<feature type="compositionally biased region" description="Low complexity" evidence="1">
    <location>
        <begin position="350"/>
        <end position="361"/>
    </location>
</feature>
<evidence type="ECO:0000256" key="1">
    <source>
        <dbReference type="SAM" id="MobiDB-lite"/>
    </source>
</evidence>
<feature type="compositionally biased region" description="Basic and acidic residues" evidence="1">
    <location>
        <begin position="218"/>
        <end position="237"/>
    </location>
</feature>
<dbReference type="Pfam" id="PF08457">
    <property type="entry name" value="Sfi1"/>
    <property type="match status" value="1"/>
</dbReference>
<feature type="compositionally biased region" description="Low complexity" evidence="1">
    <location>
        <begin position="56"/>
        <end position="96"/>
    </location>
</feature>
<feature type="compositionally biased region" description="Low complexity" evidence="1">
    <location>
        <begin position="1170"/>
        <end position="1182"/>
    </location>
</feature>
<evidence type="ECO:0000313" key="3">
    <source>
        <dbReference type="EMBL" id="ETS64485.1"/>
    </source>
</evidence>
<accession>W3VSI8</accession>
<feature type="domain" description="Sfi1 spindle body" evidence="2">
    <location>
        <begin position="508"/>
        <end position="918"/>
    </location>
</feature>
<comment type="caution">
    <text evidence="3">The sequence shown here is derived from an EMBL/GenBank/DDBJ whole genome shotgun (WGS) entry which is preliminary data.</text>
</comment>
<evidence type="ECO:0000313" key="4">
    <source>
        <dbReference type="Proteomes" id="UP000019462"/>
    </source>
</evidence>
<name>W3VSI8_MOEAP</name>
<sequence length="1288" mass="147855">MDSYRSTHTTATADADDRGRPVFSRPRPSSSGLDELRRNVHQAHARESTHRPYYPSPLSQSPLQASLSSTTHTAASVASTSRTTLSTSTTPPSTSSRFSINQAFKALTEDDIHFFDRLISTLPPQAADFSQLKTAYTHLLPAELEHRSHRSRDAATDTDWDTHLWSILLSLVKVRGSNWRERWDSVRLAFGLDPHSGDETDQSASTQSTQASASSSSAHDHLEPPPEPNRRLLERASQRSAPGRGNSLEQISPRQQRATADFGIRGHSSLYSRSPSPPPLASRAEAQLRSHRGAPRYRDDHAQRAQPSLDDSISAIQARLSTLLDPDEKLHRSDLVDTSNHSLPRPPPSSETTTHTTPRLPNDTKRRFDELVRSSQLERAQLRNSQFAKRQREQDERQTQDEHLADLFRQRRLLQVSLAWWAALAQQQAEKCQNAAAAAARVRLTKAWERWRAQTHQDLEGRRIGERTDRVRCTLTAFRRWKRTTHIAAERKQELRKESMRSAYYTTTAAVRRRLLTQALQTWRERRPESVATRVRRRHLQAGAFALWQMRSLHAQQLRTRERAAKAKHNRATLAHAWSVWTERAETASAVGDFQHHHNRILLLDTFHDWRRKAMLSRLAEAFTERRLKLAALDSWKMALDQRRVHGKQEALAARWHLRRVKQSALTTWRQRLQTVANMQRTAAEIHGDRRWETVGNVFRRWQLHARAALFDRAQAAESLQSAFHHWKHRHHALVESLQQRESTLACKRQRRSLSMVFQRWKHLAQHIQARQELAVARRNESICSDAFVAWRSNHLQLRLRAEKAAAVSDYFVLRSGFHQWRAQLREQRAEKKAASHDRRLLQQTFEIWRTRAAKQQRLHSLLQRSLAKSSRALARSYLGHWVDRIIEVRNRQLEVKEERDRRLVKTAFYAWIDACLRHDDLLALMNSYIDVKQEERKKRTFALWLASARAQKERREKEELLTASVRTRRLANIVALWRDRMRERALATNEYEMLMRRQQLSLQWALRSWKSHTSMLPAIRMRNTSLKRTAVQHWRAKLPEAQMRNDADRIARRRTVEMVWTRWRDQVKRRRQLRAAARFGAGSITAERLRTLSAAAAANRSGGSSSPMQRSSSPLTGLVSTSTPRQRPRTSLALLPSRGSAHTGRSSSLPRSDGGDSPSREASARRELAPPATLTATSASERSRFSLALHSSSSSVSPPHDPPTVAAKLDATLAFATQHPLTRPKRSAKYDDARGRSGSVSRAAKTGREEEEAESVRSAPVQTASRAVGEDLIRQLRERAKSRNRVQ</sequence>
<dbReference type="EMBL" id="AWNI01000005">
    <property type="protein sequence ID" value="ETS64485.1"/>
    <property type="molecule type" value="Genomic_DNA"/>
</dbReference>
<reference evidence="3 4" key="1">
    <citation type="journal article" date="2014" name="Genome Announc.">
        <title>Genome sequence of the basidiomycetous fungus Pseudozyma aphidis DSM70725, an efficient producer of biosurfactant mannosylerythritol lipids.</title>
        <authorList>
            <person name="Lorenz S."/>
            <person name="Guenther M."/>
            <person name="Grumaz C."/>
            <person name="Rupp S."/>
            <person name="Zibek S."/>
            <person name="Sohn K."/>
        </authorList>
    </citation>
    <scope>NUCLEOTIDE SEQUENCE [LARGE SCALE GENOMIC DNA]</scope>
    <source>
        <strain evidence="4">ATCC 32657 / CBS 517.83 / DSM 70725 / JCM 10318 / NBRC 10182 / NRRL Y-7954 / St-0401</strain>
    </source>
</reference>
<feature type="compositionally biased region" description="Basic and acidic residues" evidence="1">
    <location>
        <begin position="1269"/>
        <end position="1282"/>
    </location>
</feature>
<gene>
    <name evidence="3" type="ORF">PaG_00947</name>
</gene>
<organism evidence="3 4">
    <name type="scientific">Moesziomyces aphidis</name>
    <name type="common">Pseudozyma aphidis</name>
    <dbReference type="NCBI Taxonomy" id="84754"/>
    <lineage>
        <taxon>Eukaryota</taxon>
        <taxon>Fungi</taxon>
        <taxon>Dikarya</taxon>
        <taxon>Basidiomycota</taxon>
        <taxon>Ustilaginomycotina</taxon>
        <taxon>Ustilaginomycetes</taxon>
        <taxon>Ustilaginales</taxon>
        <taxon>Ustilaginaceae</taxon>
        <taxon>Moesziomyces</taxon>
    </lineage>
</organism>
<feature type="compositionally biased region" description="Low complexity" evidence="1">
    <location>
        <begin position="21"/>
        <end position="31"/>
    </location>
</feature>
<feature type="compositionally biased region" description="Low complexity" evidence="1">
    <location>
        <begin position="202"/>
        <end position="217"/>
    </location>
</feature>
<feature type="compositionally biased region" description="Basic and acidic residues" evidence="1">
    <location>
        <begin position="1159"/>
        <end position="1169"/>
    </location>
</feature>
<evidence type="ECO:0000259" key="2">
    <source>
        <dbReference type="Pfam" id="PF08457"/>
    </source>
</evidence>
<feature type="region of interest" description="Disordered" evidence="1">
    <location>
        <begin position="333"/>
        <end position="365"/>
    </location>
</feature>
<feature type="compositionally biased region" description="Polar residues" evidence="1">
    <location>
        <begin position="247"/>
        <end position="258"/>
    </location>
</feature>
<feature type="region of interest" description="Disordered" evidence="1">
    <location>
        <begin position="1096"/>
        <end position="1182"/>
    </location>
</feature>
<proteinExistence type="predicted"/>
<dbReference type="OrthoDB" id="1933281at2759"/>
<feature type="region of interest" description="Disordered" evidence="1">
    <location>
        <begin position="1"/>
        <end position="96"/>
    </location>
</feature>
<dbReference type="InterPro" id="IPR013665">
    <property type="entry name" value="Sfi1_dom"/>
</dbReference>